<evidence type="ECO:0000313" key="1">
    <source>
        <dbReference type="EMBL" id="AYF26080.1"/>
    </source>
</evidence>
<dbReference type="AlphaFoldDB" id="A0A386WF51"/>
<evidence type="ECO:0000313" key="2">
    <source>
        <dbReference type="Proteomes" id="UP000267804"/>
    </source>
</evidence>
<accession>A0A386WF51</accession>
<name>A0A386WF51_9ACTN</name>
<gene>
    <name evidence="1" type="ORF">CSH63_01095</name>
</gene>
<sequence>MLCVLLTTHTSQFATYKGIPDPDPFDGAVIMATANAPRWQAAEFPDIFDSEVPSLGVTIPLPTNAAPAASGAAFTLGHGELGQLGRNLLGG</sequence>
<reference evidence="1 2" key="1">
    <citation type="submission" date="2017-10" db="EMBL/GenBank/DDBJ databases">
        <title>Integration of genomic and chemical information greatly accelerates assignment of the full stereostructure of myelolactone, a potent inhibitor of myeloma from a marine-derived Micromonospora.</title>
        <authorList>
            <person name="Kim M.C."/>
            <person name="Machado H."/>
            <person name="Jensen P.R."/>
            <person name="Fenical W."/>
        </authorList>
    </citation>
    <scope>NUCLEOTIDE SEQUENCE [LARGE SCALE GENOMIC DNA]</scope>
    <source>
        <strain evidence="1 2">CNY-010</strain>
    </source>
</reference>
<dbReference type="KEGG" id="mtua:CSH63_01095"/>
<proteinExistence type="predicted"/>
<organism evidence="1 2">
    <name type="scientific">Micromonospora tulbaghiae</name>
    <dbReference type="NCBI Taxonomy" id="479978"/>
    <lineage>
        <taxon>Bacteria</taxon>
        <taxon>Bacillati</taxon>
        <taxon>Actinomycetota</taxon>
        <taxon>Actinomycetes</taxon>
        <taxon>Micromonosporales</taxon>
        <taxon>Micromonosporaceae</taxon>
        <taxon>Micromonospora</taxon>
    </lineage>
</organism>
<dbReference type="Proteomes" id="UP000267804">
    <property type="component" value="Chromosome"/>
</dbReference>
<protein>
    <submittedName>
        <fullName evidence="1">Uncharacterized protein</fullName>
    </submittedName>
</protein>
<dbReference type="EMBL" id="CP024087">
    <property type="protein sequence ID" value="AYF26080.1"/>
    <property type="molecule type" value="Genomic_DNA"/>
</dbReference>